<keyword evidence="8" id="KW-1185">Reference proteome</keyword>
<keyword evidence="3" id="KW-0221">Differentiation</keyword>
<gene>
    <name evidence="7" type="ORF">Acr_00g0045480</name>
</gene>
<reference evidence="8" key="1">
    <citation type="submission" date="2019-07" db="EMBL/GenBank/DDBJ databases">
        <title>De Novo Assembly of kiwifruit Actinidia rufa.</title>
        <authorList>
            <person name="Sugita-Konishi S."/>
            <person name="Sato K."/>
            <person name="Mori E."/>
            <person name="Abe Y."/>
            <person name="Kisaki G."/>
            <person name="Hamano K."/>
            <person name="Suezawa K."/>
            <person name="Otani M."/>
            <person name="Fukuda T."/>
            <person name="Manabe T."/>
            <person name="Gomi K."/>
            <person name="Tabuchi M."/>
            <person name="Akimitsu K."/>
            <person name="Kataoka I."/>
        </authorList>
    </citation>
    <scope>NUCLEOTIDE SEQUENCE [LARGE SCALE GENOMIC DNA]</scope>
    <source>
        <strain evidence="8">cv. Fuchu</strain>
    </source>
</reference>
<dbReference type="AlphaFoldDB" id="A0A7J0DJM0"/>
<dbReference type="GO" id="GO:0009908">
    <property type="term" value="P:flower development"/>
    <property type="evidence" value="ECO:0007669"/>
    <property type="project" value="UniProtKB-KW"/>
</dbReference>
<accession>A0A7J0DJM0</accession>
<dbReference type="Proteomes" id="UP000585474">
    <property type="component" value="Unassembled WGS sequence"/>
</dbReference>
<comment type="similarity">
    <text evidence="1">Belongs to the FLX family.</text>
</comment>
<sequence>MYGRSREPPLPMEGIPHGGLLPIHEPPLGRGLGPMPHPALLEEMRESQFGMSPRHLPPHPAIIEEQLAAQLQNIHMLLVDNQRLAATHVALKQELEAAQHELQQTGRFASSLRQTRMRSLLKWKWILVGQRLGAIEYEKKRYSETYEHGQVMEKQLISMARELEKLRAEMANAEKRV</sequence>
<evidence type="ECO:0000256" key="4">
    <source>
        <dbReference type="ARBA" id="ARBA00023054"/>
    </source>
</evidence>
<evidence type="ECO:0000313" key="7">
    <source>
        <dbReference type="EMBL" id="GFS36347.1"/>
    </source>
</evidence>
<keyword evidence="2" id="KW-0217">Developmental protein</keyword>
<evidence type="ECO:0000256" key="2">
    <source>
        <dbReference type="ARBA" id="ARBA00022473"/>
    </source>
</evidence>
<keyword evidence="4 6" id="KW-0175">Coiled coil</keyword>
<dbReference type="PANTHER" id="PTHR33405:SF7">
    <property type="entry name" value="PROTEIN FLX-LIKE 1"/>
    <property type="match status" value="1"/>
</dbReference>
<feature type="coiled-coil region" evidence="6">
    <location>
        <begin position="149"/>
        <end position="176"/>
    </location>
</feature>
<evidence type="ECO:0000313" key="8">
    <source>
        <dbReference type="Proteomes" id="UP000585474"/>
    </source>
</evidence>
<comment type="caution">
    <text evidence="7">The sequence shown here is derived from an EMBL/GenBank/DDBJ whole genome shotgun (WGS) entry which is preliminary data.</text>
</comment>
<proteinExistence type="inferred from homology"/>
<keyword evidence="5" id="KW-0287">Flowering</keyword>
<evidence type="ECO:0000256" key="3">
    <source>
        <dbReference type="ARBA" id="ARBA00022782"/>
    </source>
</evidence>
<name>A0A7J0DJM0_9ERIC</name>
<dbReference type="EMBL" id="BJWL01000249">
    <property type="protein sequence ID" value="GFS36347.1"/>
    <property type="molecule type" value="Genomic_DNA"/>
</dbReference>
<dbReference type="InterPro" id="IPR040353">
    <property type="entry name" value="FLX/FLX-like"/>
</dbReference>
<evidence type="ECO:0000256" key="1">
    <source>
        <dbReference type="ARBA" id="ARBA00005405"/>
    </source>
</evidence>
<dbReference type="OrthoDB" id="1928946at2759"/>
<protein>
    <submittedName>
        <fullName evidence="7">Uncharacterized protein</fullName>
    </submittedName>
</protein>
<organism evidence="7 8">
    <name type="scientific">Actinidia rufa</name>
    <dbReference type="NCBI Taxonomy" id="165716"/>
    <lineage>
        <taxon>Eukaryota</taxon>
        <taxon>Viridiplantae</taxon>
        <taxon>Streptophyta</taxon>
        <taxon>Embryophyta</taxon>
        <taxon>Tracheophyta</taxon>
        <taxon>Spermatophyta</taxon>
        <taxon>Magnoliopsida</taxon>
        <taxon>eudicotyledons</taxon>
        <taxon>Gunneridae</taxon>
        <taxon>Pentapetalae</taxon>
        <taxon>asterids</taxon>
        <taxon>Ericales</taxon>
        <taxon>Actinidiaceae</taxon>
        <taxon>Actinidia</taxon>
    </lineage>
</organism>
<evidence type="ECO:0000256" key="6">
    <source>
        <dbReference type="SAM" id="Coils"/>
    </source>
</evidence>
<evidence type="ECO:0000256" key="5">
    <source>
        <dbReference type="ARBA" id="ARBA00023089"/>
    </source>
</evidence>
<dbReference type="GO" id="GO:0030154">
    <property type="term" value="P:cell differentiation"/>
    <property type="evidence" value="ECO:0007669"/>
    <property type="project" value="UniProtKB-KW"/>
</dbReference>
<dbReference type="PANTHER" id="PTHR33405">
    <property type="entry name" value="PROTEIN FLX-LIKE 2"/>
    <property type="match status" value="1"/>
</dbReference>